<dbReference type="CDD" id="cd14688">
    <property type="entry name" value="bZIP_YAP"/>
    <property type="match status" value="1"/>
</dbReference>
<feature type="region of interest" description="Disordered" evidence="1">
    <location>
        <begin position="231"/>
        <end position="282"/>
    </location>
</feature>
<protein>
    <recommendedName>
        <fullName evidence="2">BZIP domain-containing protein</fullName>
    </recommendedName>
</protein>
<dbReference type="AlphaFoldDB" id="A0A8E2EZ80"/>
<proteinExistence type="predicted"/>
<gene>
    <name evidence="3" type="ORF">AOQ84DRAFT_409108</name>
</gene>
<sequence length="282" mass="31375">MHRHASYAYTQAAPTTHRYSGTSSAFSASANPNEDWTKISDLAERRRIQNRIAQRNYRKKLKKRLEDLERRAASSSASPEQRPAELDRSSSQPREEFPSPSSTESVDHQEYGRRTPEIQSQYLPHHEERGMFSHQYTRQLSTSPPPFSYSTYPAPDAAAYAPYAQHAAYHTLPTTTTPEMPMYTPYLPPLSSAYPTTLPSLVHPMKGDFYAEDEISPFSMSYATMAGIDIPAPHSYQDSDAQSQTPPLSDSFEASTSGSPPDSSTYPTTPASVPGTPPLHLL</sequence>
<accession>A0A8E2EZ80</accession>
<evidence type="ECO:0000259" key="2">
    <source>
        <dbReference type="PROSITE" id="PS00036"/>
    </source>
</evidence>
<dbReference type="PROSITE" id="PS00036">
    <property type="entry name" value="BZIP_BASIC"/>
    <property type="match status" value="1"/>
</dbReference>
<dbReference type="InterPro" id="IPR046347">
    <property type="entry name" value="bZIP_sf"/>
</dbReference>
<dbReference type="InterPro" id="IPR004827">
    <property type="entry name" value="bZIP"/>
</dbReference>
<feature type="region of interest" description="Disordered" evidence="1">
    <location>
        <begin position="64"/>
        <end position="113"/>
    </location>
</feature>
<dbReference type="PANTHER" id="PTHR39607">
    <property type="entry name" value="XANTHOCILLIN BIOSYNTHESIS CLUSTER TRANSCRIPTION FACTOR XANC-RELATED"/>
    <property type="match status" value="1"/>
</dbReference>
<dbReference type="EMBL" id="KV749884">
    <property type="protein sequence ID" value="OCL07358.1"/>
    <property type="molecule type" value="Genomic_DNA"/>
</dbReference>
<feature type="domain" description="BZIP" evidence="2">
    <location>
        <begin position="45"/>
        <end position="60"/>
    </location>
</feature>
<dbReference type="Proteomes" id="UP000250140">
    <property type="component" value="Unassembled WGS sequence"/>
</dbReference>
<feature type="compositionally biased region" description="Basic and acidic residues" evidence="1">
    <location>
        <begin position="82"/>
        <end position="97"/>
    </location>
</feature>
<organism evidence="3 4">
    <name type="scientific">Glonium stellatum</name>
    <dbReference type="NCBI Taxonomy" id="574774"/>
    <lineage>
        <taxon>Eukaryota</taxon>
        <taxon>Fungi</taxon>
        <taxon>Dikarya</taxon>
        <taxon>Ascomycota</taxon>
        <taxon>Pezizomycotina</taxon>
        <taxon>Dothideomycetes</taxon>
        <taxon>Pleosporomycetidae</taxon>
        <taxon>Gloniales</taxon>
        <taxon>Gloniaceae</taxon>
        <taxon>Glonium</taxon>
    </lineage>
</organism>
<feature type="compositionally biased region" description="Low complexity" evidence="1">
    <location>
        <begin position="255"/>
        <end position="272"/>
    </location>
</feature>
<evidence type="ECO:0000313" key="4">
    <source>
        <dbReference type="Proteomes" id="UP000250140"/>
    </source>
</evidence>
<evidence type="ECO:0000256" key="1">
    <source>
        <dbReference type="SAM" id="MobiDB-lite"/>
    </source>
</evidence>
<name>A0A8E2EZ80_9PEZI</name>
<dbReference type="Gene3D" id="1.20.5.170">
    <property type="match status" value="1"/>
</dbReference>
<keyword evidence="4" id="KW-1185">Reference proteome</keyword>
<dbReference type="SUPFAM" id="SSF57959">
    <property type="entry name" value="Leucine zipper domain"/>
    <property type="match status" value="1"/>
</dbReference>
<dbReference type="InterPro" id="IPR052635">
    <property type="entry name" value="Sec_Metab_Biosynth_Reg"/>
</dbReference>
<reference evidence="3 4" key="1">
    <citation type="journal article" date="2016" name="Nat. Commun.">
        <title>Ectomycorrhizal ecology is imprinted in the genome of the dominant symbiotic fungus Cenococcum geophilum.</title>
        <authorList>
            <consortium name="DOE Joint Genome Institute"/>
            <person name="Peter M."/>
            <person name="Kohler A."/>
            <person name="Ohm R.A."/>
            <person name="Kuo A."/>
            <person name="Krutzmann J."/>
            <person name="Morin E."/>
            <person name="Arend M."/>
            <person name="Barry K.W."/>
            <person name="Binder M."/>
            <person name="Choi C."/>
            <person name="Clum A."/>
            <person name="Copeland A."/>
            <person name="Grisel N."/>
            <person name="Haridas S."/>
            <person name="Kipfer T."/>
            <person name="LaButti K."/>
            <person name="Lindquist E."/>
            <person name="Lipzen A."/>
            <person name="Maire R."/>
            <person name="Meier B."/>
            <person name="Mihaltcheva S."/>
            <person name="Molinier V."/>
            <person name="Murat C."/>
            <person name="Poggeler S."/>
            <person name="Quandt C.A."/>
            <person name="Sperisen C."/>
            <person name="Tritt A."/>
            <person name="Tisserant E."/>
            <person name="Crous P.W."/>
            <person name="Henrissat B."/>
            <person name="Nehls U."/>
            <person name="Egli S."/>
            <person name="Spatafora J.W."/>
            <person name="Grigoriev I.V."/>
            <person name="Martin F.M."/>
        </authorList>
    </citation>
    <scope>NUCLEOTIDE SEQUENCE [LARGE SCALE GENOMIC DNA]</scope>
    <source>
        <strain evidence="3 4">CBS 207.34</strain>
    </source>
</reference>
<dbReference type="OrthoDB" id="194358at2759"/>
<feature type="compositionally biased region" description="Polar residues" evidence="1">
    <location>
        <begin position="236"/>
        <end position="254"/>
    </location>
</feature>
<dbReference type="PANTHER" id="PTHR39607:SF1">
    <property type="entry name" value="B-ZIP TRANSCRIPTION FACTOR (EUROFUNG)"/>
    <property type="match status" value="1"/>
</dbReference>
<evidence type="ECO:0000313" key="3">
    <source>
        <dbReference type="EMBL" id="OCL07358.1"/>
    </source>
</evidence>
<dbReference type="GO" id="GO:0003700">
    <property type="term" value="F:DNA-binding transcription factor activity"/>
    <property type="evidence" value="ECO:0007669"/>
    <property type="project" value="InterPro"/>
</dbReference>